<organism evidence="10 11">
    <name type="scientific">Clostridium gasigenes</name>
    <dbReference type="NCBI Taxonomy" id="94869"/>
    <lineage>
        <taxon>Bacteria</taxon>
        <taxon>Bacillati</taxon>
        <taxon>Bacillota</taxon>
        <taxon>Clostridia</taxon>
        <taxon>Eubacteriales</taxon>
        <taxon>Clostridiaceae</taxon>
        <taxon>Clostridium</taxon>
    </lineage>
</organism>
<evidence type="ECO:0000313" key="10">
    <source>
        <dbReference type="EMBL" id="MBB6716122.1"/>
    </source>
</evidence>
<dbReference type="EMBL" id="JACKWY010000011">
    <property type="protein sequence ID" value="MBB6716122.1"/>
    <property type="molecule type" value="Genomic_DNA"/>
</dbReference>
<evidence type="ECO:0000256" key="2">
    <source>
        <dbReference type="ARBA" id="ARBA00022475"/>
    </source>
</evidence>
<comment type="subcellular location">
    <subcellularLocation>
        <location evidence="1">Cell membrane</location>
        <topology evidence="1">Multi-pass membrane protein</topology>
    </subcellularLocation>
</comment>
<reference evidence="10 11" key="1">
    <citation type="submission" date="2020-08" db="EMBL/GenBank/DDBJ databases">
        <title>Clostridia isolated from Swiss meat.</title>
        <authorList>
            <person name="Wambui J."/>
            <person name="Stevens M.J.A."/>
            <person name="Stephan R."/>
        </authorList>
    </citation>
    <scope>NUCLEOTIDE SEQUENCE [LARGE SCALE GENOMIC DNA]</scope>
    <source>
        <strain evidence="10 11">CM001</strain>
    </source>
</reference>
<evidence type="ECO:0000313" key="11">
    <source>
        <dbReference type="Proteomes" id="UP000585258"/>
    </source>
</evidence>
<evidence type="ECO:0000256" key="4">
    <source>
        <dbReference type="ARBA" id="ARBA00022692"/>
    </source>
</evidence>
<dbReference type="Proteomes" id="UP000585258">
    <property type="component" value="Unassembled WGS sequence"/>
</dbReference>
<proteinExistence type="inferred from homology"/>
<comment type="caution">
    <text evidence="10">The sequence shown here is derived from an EMBL/GenBank/DDBJ whole genome shotgun (WGS) entry which is preliminary data.</text>
</comment>
<name>A0A7X0SGU5_9CLOT</name>
<feature type="domain" description="Threonine/Serine exporter ThrE" evidence="9">
    <location>
        <begin position="5"/>
        <end position="132"/>
    </location>
</feature>
<dbReference type="Pfam" id="PF12821">
    <property type="entry name" value="ThrE_2"/>
    <property type="match status" value="1"/>
</dbReference>
<protein>
    <submittedName>
        <fullName evidence="10">Threonine/serine exporter family protein</fullName>
    </submittedName>
</protein>
<dbReference type="InterPro" id="IPR024528">
    <property type="entry name" value="ThrE_2"/>
</dbReference>
<sequence>MILETIIAFIATFGFGIIFNIKGKKLFFAAFGGALSWFVYSLCLNLGLTEISSLFLSSVIFSTYSEIFARILKTPVTTLVVCALIPLVPGGGMYYTMFEAVTGDINKSLSLGLNTISSAGVLALGIIFVSTITKLIMSHKRKIEIKNLGQNL</sequence>
<feature type="transmembrane region" description="Helical" evidence="8">
    <location>
        <begin position="79"/>
        <end position="96"/>
    </location>
</feature>
<keyword evidence="5 8" id="KW-1133">Transmembrane helix</keyword>
<evidence type="ECO:0000256" key="3">
    <source>
        <dbReference type="ARBA" id="ARBA00022519"/>
    </source>
</evidence>
<dbReference type="InterPro" id="IPR050539">
    <property type="entry name" value="ThrE_Dicarb/AminoAcid_Exp"/>
</dbReference>
<keyword evidence="6 8" id="KW-0472">Membrane</keyword>
<keyword evidence="3" id="KW-0997">Cell inner membrane</keyword>
<evidence type="ECO:0000256" key="1">
    <source>
        <dbReference type="ARBA" id="ARBA00004651"/>
    </source>
</evidence>
<keyword evidence="2" id="KW-1003">Cell membrane</keyword>
<dbReference type="GO" id="GO:0005886">
    <property type="term" value="C:plasma membrane"/>
    <property type="evidence" value="ECO:0007669"/>
    <property type="project" value="UniProtKB-SubCell"/>
</dbReference>
<comment type="similarity">
    <text evidence="7">Belongs to the ThrE exporter (TC 2.A.79) family.</text>
</comment>
<accession>A0A7X0SGU5</accession>
<evidence type="ECO:0000259" key="9">
    <source>
        <dbReference type="Pfam" id="PF12821"/>
    </source>
</evidence>
<feature type="transmembrane region" description="Helical" evidence="8">
    <location>
        <begin position="116"/>
        <end position="137"/>
    </location>
</feature>
<feature type="transmembrane region" description="Helical" evidence="8">
    <location>
        <begin position="54"/>
        <end position="72"/>
    </location>
</feature>
<dbReference type="PANTHER" id="PTHR34390:SF1">
    <property type="entry name" value="SUCCINATE TRANSPORTER SUBUNIT YJJB-RELATED"/>
    <property type="match status" value="1"/>
</dbReference>
<dbReference type="GO" id="GO:0015744">
    <property type="term" value="P:succinate transport"/>
    <property type="evidence" value="ECO:0007669"/>
    <property type="project" value="TreeGrafter"/>
</dbReference>
<feature type="transmembrane region" description="Helical" evidence="8">
    <location>
        <begin position="6"/>
        <end position="21"/>
    </location>
</feature>
<evidence type="ECO:0000256" key="8">
    <source>
        <dbReference type="SAM" id="Phobius"/>
    </source>
</evidence>
<gene>
    <name evidence="10" type="ORF">H7E68_15565</name>
</gene>
<evidence type="ECO:0000256" key="7">
    <source>
        <dbReference type="ARBA" id="ARBA00034125"/>
    </source>
</evidence>
<evidence type="ECO:0000256" key="6">
    <source>
        <dbReference type="ARBA" id="ARBA00023136"/>
    </source>
</evidence>
<evidence type="ECO:0000256" key="5">
    <source>
        <dbReference type="ARBA" id="ARBA00022989"/>
    </source>
</evidence>
<keyword evidence="4 8" id="KW-0812">Transmembrane</keyword>
<dbReference type="PANTHER" id="PTHR34390">
    <property type="entry name" value="UPF0442 PROTEIN YJJB-RELATED"/>
    <property type="match status" value="1"/>
</dbReference>
<dbReference type="RefSeq" id="WP_185165228.1">
    <property type="nucleotide sequence ID" value="NZ_JACKWY010000011.1"/>
</dbReference>
<feature type="transmembrane region" description="Helical" evidence="8">
    <location>
        <begin position="26"/>
        <end position="48"/>
    </location>
</feature>
<dbReference type="AlphaFoldDB" id="A0A7X0SGU5"/>